<proteinExistence type="predicted"/>
<dbReference type="EMBL" id="OZ034836">
    <property type="protein sequence ID" value="CAL1677851.1"/>
    <property type="molecule type" value="Genomic_DNA"/>
</dbReference>
<protein>
    <submittedName>
        <fullName evidence="2">Uncharacterized protein</fullName>
    </submittedName>
</protein>
<accession>A0AAV2NFF0</accession>
<organism evidence="2 3">
    <name type="scientific">Lasius platythorax</name>
    <dbReference type="NCBI Taxonomy" id="488582"/>
    <lineage>
        <taxon>Eukaryota</taxon>
        <taxon>Metazoa</taxon>
        <taxon>Ecdysozoa</taxon>
        <taxon>Arthropoda</taxon>
        <taxon>Hexapoda</taxon>
        <taxon>Insecta</taxon>
        <taxon>Pterygota</taxon>
        <taxon>Neoptera</taxon>
        <taxon>Endopterygota</taxon>
        <taxon>Hymenoptera</taxon>
        <taxon>Apocrita</taxon>
        <taxon>Aculeata</taxon>
        <taxon>Formicoidea</taxon>
        <taxon>Formicidae</taxon>
        <taxon>Formicinae</taxon>
        <taxon>Lasius</taxon>
        <taxon>Lasius</taxon>
    </lineage>
</organism>
<name>A0AAV2NFF0_9HYME</name>
<feature type="region of interest" description="Disordered" evidence="1">
    <location>
        <begin position="45"/>
        <end position="76"/>
    </location>
</feature>
<sequence length="76" mass="8420">MNDSLILRLATARSDGASYRHTQLGFTDDAFSLFLHFSGCETGFEENETPAGCRESGGRTRQRDVVQHEGEKEGLL</sequence>
<evidence type="ECO:0000313" key="2">
    <source>
        <dbReference type="EMBL" id="CAL1677851.1"/>
    </source>
</evidence>
<feature type="compositionally biased region" description="Basic and acidic residues" evidence="1">
    <location>
        <begin position="56"/>
        <end position="76"/>
    </location>
</feature>
<dbReference type="Proteomes" id="UP001497644">
    <property type="component" value="Chromosome 13"/>
</dbReference>
<evidence type="ECO:0000256" key="1">
    <source>
        <dbReference type="SAM" id="MobiDB-lite"/>
    </source>
</evidence>
<evidence type="ECO:0000313" key="3">
    <source>
        <dbReference type="Proteomes" id="UP001497644"/>
    </source>
</evidence>
<gene>
    <name evidence="2" type="ORF">LPLAT_LOCUS3798</name>
</gene>
<keyword evidence="3" id="KW-1185">Reference proteome</keyword>
<reference evidence="2" key="1">
    <citation type="submission" date="2024-04" db="EMBL/GenBank/DDBJ databases">
        <authorList>
            <consortium name="Molecular Ecology Group"/>
        </authorList>
    </citation>
    <scope>NUCLEOTIDE SEQUENCE</scope>
</reference>
<dbReference type="AlphaFoldDB" id="A0AAV2NFF0"/>